<feature type="transmembrane region" description="Helical" evidence="5">
    <location>
        <begin position="125"/>
        <end position="147"/>
    </location>
</feature>
<keyword evidence="8" id="KW-1185">Reference proteome</keyword>
<gene>
    <name evidence="7" type="ORF">ADEAN_000880300</name>
</gene>
<evidence type="ECO:0000256" key="1">
    <source>
        <dbReference type="ARBA" id="ARBA00004141"/>
    </source>
</evidence>
<dbReference type="GO" id="GO:0016020">
    <property type="term" value="C:membrane"/>
    <property type="evidence" value="ECO:0007669"/>
    <property type="project" value="UniProtKB-SubCell"/>
</dbReference>
<feature type="transmembrane region" description="Helical" evidence="5">
    <location>
        <begin position="383"/>
        <end position="404"/>
    </location>
</feature>
<dbReference type="VEuPathDB" id="TriTrypDB:ADEAN_000880300"/>
<evidence type="ECO:0000313" key="7">
    <source>
        <dbReference type="EMBL" id="CAD2221271.1"/>
    </source>
</evidence>
<comment type="subcellular location">
    <subcellularLocation>
        <location evidence="1">Membrane</location>
        <topology evidence="1">Multi-pass membrane protein</topology>
    </subcellularLocation>
</comment>
<dbReference type="EMBL" id="LR877164">
    <property type="protein sequence ID" value="CAD2221271.1"/>
    <property type="molecule type" value="Genomic_DNA"/>
</dbReference>
<dbReference type="Gene3D" id="1.20.1250.20">
    <property type="entry name" value="MFS general substrate transporter like domains"/>
    <property type="match status" value="1"/>
</dbReference>
<feature type="transmembrane region" description="Helical" evidence="5">
    <location>
        <begin position="92"/>
        <end position="113"/>
    </location>
</feature>
<keyword evidence="2 5" id="KW-0812">Transmembrane</keyword>
<feature type="transmembrane region" description="Helical" evidence="5">
    <location>
        <begin position="464"/>
        <end position="484"/>
    </location>
</feature>
<organism evidence="7 8">
    <name type="scientific">Angomonas deanei</name>
    <dbReference type="NCBI Taxonomy" id="59799"/>
    <lineage>
        <taxon>Eukaryota</taxon>
        <taxon>Discoba</taxon>
        <taxon>Euglenozoa</taxon>
        <taxon>Kinetoplastea</taxon>
        <taxon>Metakinetoplastina</taxon>
        <taxon>Trypanosomatida</taxon>
        <taxon>Trypanosomatidae</taxon>
        <taxon>Strigomonadinae</taxon>
        <taxon>Angomonas</taxon>
    </lineage>
</organism>
<feature type="transmembrane region" description="Helical" evidence="5">
    <location>
        <begin position="67"/>
        <end position="85"/>
    </location>
</feature>
<feature type="transmembrane region" description="Helical" evidence="5">
    <location>
        <begin position="186"/>
        <end position="207"/>
    </location>
</feature>
<proteinExistence type="predicted"/>
<dbReference type="SUPFAM" id="SSF103473">
    <property type="entry name" value="MFS general substrate transporter"/>
    <property type="match status" value="1"/>
</dbReference>
<keyword evidence="3 5" id="KW-1133">Transmembrane helix</keyword>
<evidence type="ECO:0000256" key="3">
    <source>
        <dbReference type="ARBA" id="ARBA00022989"/>
    </source>
</evidence>
<dbReference type="AlphaFoldDB" id="A0A7G2CQK2"/>
<feature type="transmembrane region" description="Helical" evidence="5">
    <location>
        <begin position="159"/>
        <end position="180"/>
    </location>
</feature>
<keyword evidence="4 5" id="KW-0472">Membrane</keyword>
<evidence type="ECO:0000256" key="4">
    <source>
        <dbReference type="ARBA" id="ARBA00023136"/>
    </source>
</evidence>
<dbReference type="InterPro" id="IPR010658">
    <property type="entry name" value="Nodulin-like"/>
</dbReference>
<feature type="transmembrane region" description="Helical" evidence="5">
    <location>
        <begin position="278"/>
        <end position="296"/>
    </location>
</feature>
<accession>A0A7G2CQK2</accession>
<reference evidence="7 8" key="1">
    <citation type="submission" date="2020-08" db="EMBL/GenBank/DDBJ databases">
        <authorList>
            <person name="Newling K."/>
            <person name="Davey J."/>
            <person name="Forrester S."/>
        </authorList>
    </citation>
    <scope>NUCLEOTIDE SEQUENCE [LARGE SCALE GENOMIC DNA]</scope>
    <source>
        <strain evidence="8">Crithidia deanei Carvalho (ATCC PRA-265)</strain>
    </source>
</reference>
<evidence type="ECO:0000256" key="5">
    <source>
        <dbReference type="SAM" id="Phobius"/>
    </source>
</evidence>
<feature type="transmembrane region" description="Helical" evidence="5">
    <location>
        <begin position="424"/>
        <end position="444"/>
    </location>
</feature>
<feature type="transmembrane region" description="Helical" evidence="5">
    <location>
        <begin position="521"/>
        <end position="541"/>
    </location>
</feature>
<dbReference type="Pfam" id="PF06813">
    <property type="entry name" value="Nodulin-like"/>
    <property type="match status" value="1"/>
</dbReference>
<dbReference type="PANTHER" id="PTHR21576">
    <property type="entry name" value="UNCHARACTERIZED NODULIN-LIKE PROTEIN"/>
    <property type="match status" value="1"/>
</dbReference>
<feature type="domain" description="Nodulin-like" evidence="6">
    <location>
        <begin position="41"/>
        <end position="205"/>
    </location>
</feature>
<feature type="transmembrane region" description="Helical" evidence="5">
    <location>
        <begin position="246"/>
        <end position="266"/>
    </location>
</feature>
<name>A0A7G2CQK2_9TRYP</name>
<dbReference type="PANTHER" id="PTHR21576:SF157">
    <property type="entry name" value="NODULIN-LIKE DOMAIN-CONTAINING PROTEIN"/>
    <property type="match status" value="1"/>
</dbReference>
<protein>
    <submittedName>
        <fullName evidence="7">Nodulin-like, putative</fullName>
    </submittedName>
</protein>
<dbReference type="Proteomes" id="UP000515908">
    <property type="component" value="Chromosome 20"/>
</dbReference>
<feature type="transmembrane region" description="Helical" evidence="5">
    <location>
        <begin position="28"/>
        <end position="47"/>
    </location>
</feature>
<dbReference type="InterPro" id="IPR036259">
    <property type="entry name" value="MFS_trans_sf"/>
</dbReference>
<evidence type="ECO:0000313" key="8">
    <source>
        <dbReference type="Proteomes" id="UP000515908"/>
    </source>
</evidence>
<evidence type="ECO:0000256" key="2">
    <source>
        <dbReference type="ARBA" id="ARBA00022692"/>
    </source>
</evidence>
<sequence length="542" mass="60776">MDLDEVIREDPTPTPRPTVKPIREEHRFFLLCIGCISLLVTSFAYAYNLFSDFLMNMLHTDQSGLAAISTTGTVLAYVTLPYAFLYDYLGPIPVACCGTFFVSLGALLYALSFQGYIHGTVVRMAVINAIMCHGTMLYDLACCVTVLSHFPTLRGVTVALLKCYVGLGSSIIGCIRLGLFPVPQNFFYFLFAYALFAGGLIIAFIRLPRYHMTGYQLRHSTVEEQEERAAAKAPYLHQKPERWRIIVGYVIIVLFIIFLPTQSAVINYLSLGKKYKRGFAIATVSLLASNVVLFLPTPPCWRNKKKNNEKKEEITEELGWTGEAAVTEIPAGEVVVKEIEAPEGELLSDRNKEEEGSDSNKESDVDFMAPQYQTSFRQNLLTLRLWCIAWTLFCLGGTEFVIINNPSYIYSAMARVETDTNMRTLLSVVSGVGSAVGRLFMAAFEHVSQHRPPEKRIPITWAPFIPMTLMTITLILFLTCPARLTPPPHRADFLCQWRPVGAYHLATTCHLRQGPRPSLQFLFRASGVFYYSLCALFVGHVV</sequence>
<evidence type="ECO:0000259" key="6">
    <source>
        <dbReference type="Pfam" id="PF06813"/>
    </source>
</evidence>